<evidence type="ECO:0000313" key="4">
    <source>
        <dbReference type="Proteomes" id="UP000311713"/>
    </source>
</evidence>
<organism evidence="3 4">
    <name type="scientific">Streptomyces sedi</name>
    <dbReference type="NCBI Taxonomy" id="555059"/>
    <lineage>
        <taxon>Bacteria</taxon>
        <taxon>Bacillati</taxon>
        <taxon>Actinomycetota</taxon>
        <taxon>Actinomycetes</taxon>
        <taxon>Kitasatosporales</taxon>
        <taxon>Streptomycetaceae</taxon>
        <taxon>Streptomyces</taxon>
    </lineage>
</organism>
<dbReference type="Pfam" id="PF04738">
    <property type="entry name" value="Lant_dehydr_N"/>
    <property type="match status" value="1"/>
</dbReference>
<proteinExistence type="predicted"/>
<name>A0A5C4UJE7_9ACTN</name>
<evidence type="ECO:0000256" key="1">
    <source>
        <dbReference type="SAM" id="MobiDB-lite"/>
    </source>
</evidence>
<protein>
    <submittedName>
        <fullName evidence="3">Lantibiotic dehydratase</fullName>
    </submittedName>
</protein>
<evidence type="ECO:0000259" key="2">
    <source>
        <dbReference type="Pfam" id="PF04738"/>
    </source>
</evidence>
<dbReference type="Proteomes" id="UP000311713">
    <property type="component" value="Unassembled WGS sequence"/>
</dbReference>
<dbReference type="OrthoDB" id="8428173at2"/>
<comment type="caution">
    <text evidence="3">The sequence shown here is derived from an EMBL/GenBank/DDBJ whole genome shotgun (WGS) entry which is preliminary data.</text>
</comment>
<keyword evidence="4" id="KW-1185">Reference proteome</keyword>
<reference evidence="3 4" key="1">
    <citation type="submission" date="2019-06" db="EMBL/GenBank/DDBJ databases">
        <title>Draft genome of Streptomyces sedi sp. JCM16909.</title>
        <authorList>
            <person name="Klykleung N."/>
            <person name="Tanasupawat S."/>
            <person name="Kudo T."/>
            <person name="Yuki M."/>
            <person name="Ohkuma M."/>
        </authorList>
    </citation>
    <scope>NUCLEOTIDE SEQUENCE [LARGE SCALE GENOMIC DNA]</scope>
    <source>
        <strain evidence="3 4">JCM 16909</strain>
    </source>
</reference>
<sequence length="769" mass="86666">MADQVGPLGPRWRLWGRFALRGAGFPIHEIHPLAHTHLATTADHLTPHPRDTPDWKTYEHTYNQTTLTTTQHLQHLATQPTLKAAIAWQNRTLLTTALPSFHNWQPTTTNRSSMNRQREELLAHYWQRLTTKNDTIGFFGPVGWGHWNTHPHQPHLTTHPGQHLTTTTHHYYSSWAIDTLATTLTTHHQLHPWTPPHRTPHHHTTTTHHHTPARPPTPITPEEYTVLMLCDGVRPVPAIQRAAGPEIDVPAVLARLVERRWVRQRLIVPADAHPERALRAWLESVEDPEGRRFGLEALESLERRREAIADAGRDPDALSAAMEALEERFTALTRTEARRAKGARTAPCRSLLYSDSRRSATVELGPGMAAALAPLRPLLASAAWLTGTLAARVEERLRPVYEKLAAEGPVPLGAFWLACMATVHGPAAEDARALGTEFQRRWAALLRPEENERRVVRSLPEVESAATAAFPQPPGGPGWPNARYASPDVLVVAESEEAVNRGEFELVLGELHLATNSLGASLFVNQHPDPDELLAETDRDFPAPRLMPLLPKEHAARLSVRTRYALVRPRDYLVALVEHTGDPARPRTVLSGDVLVQDREGRLTAVLPDGATFPVLDVFSHVLTMLVMDSFRPLPEAPHSPRITVDRMIIARETWRLDPTTLHFAHEKNEAHRFATTRHWATQLGLPRYAFALSPTEPRPFYIDFHSPIYCTILAKAIRRLARDQPHHHLTLTEMLPTPHHTWLTDDQHHHYTAELRFVTVDQDALAPR</sequence>
<dbReference type="AlphaFoldDB" id="A0A5C4UJE7"/>
<dbReference type="RefSeq" id="WP_139650248.1">
    <property type="nucleotide sequence ID" value="NZ_VDGT01000039.1"/>
</dbReference>
<dbReference type="EMBL" id="VDGT01000039">
    <property type="protein sequence ID" value="TNM23640.1"/>
    <property type="molecule type" value="Genomic_DNA"/>
</dbReference>
<dbReference type="InterPro" id="IPR006827">
    <property type="entry name" value="Lant_deHydtase_N"/>
</dbReference>
<feature type="compositionally biased region" description="Basic residues" evidence="1">
    <location>
        <begin position="198"/>
        <end position="212"/>
    </location>
</feature>
<evidence type="ECO:0000313" key="3">
    <source>
        <dbReference type="EMBL" id="TNM23640.1"/>
    </source>
</evidence>
<feature type="domain" description="Lantibiotic dehydratase N-terminal" evidence="2">
    <location>
        <begin position="79"/>
        <end position="714"/>
    </location>
</feature>
<gene>
    <name evidence="3" type="ORF">FH715_27795</name>
</gene>
<accession>A0A5C4UJE7</accession>
<feature type="region of interest" description="Disordered" evidence="1">
    <location>
        <begin position="196"/>
        <end position="216"/>
    </location>
</feature>